<dbReference type="AlphaFoldDB" id="A0A0L0K7K8"/>
<dbReference type="Pfam" id="PF21597">
    <property type="entry name" value="TetR_C_43"/>
    <property type="match status" value="1"/>
</dbReference>
<reference evidence="7" key="1">
    <citation type="submission" date="2014-07" db="EMBL/GenBank/DDBJ databases">
        <title>Genome sequencing of plant-pathogenic Streptomyces species.</title>
        <authorList>
            <person name="Harrison J."/>
            <person name="Sapp M."/>
            <person name="Thwaites R."/>
            <person name="Studholme D.J."/>
        </authorList>
    </citation>
    <scope>NUCLEOTIDE SEQUENCE [LARGE SCALE GENOMIC DNA]</scope>
    <source>
        <strain evidence="7">NCPPB 4445</strain>
    </source>
</reference>
<dbReference type="Proteomes" id="UP000037151">
    <property type="component" value="Unassembled WGS sequence"/>
</dbReference>
<feature type="domain" description="HTH tetR-type" evidence="5">
    <location>
        <begin position="18"/>
        <end position="77"/>
    </location>
</feature>
<dbReference type="PROSITE" id="PS50977">
    <property type="entry name" value="HTH_TETR_2"/>
    <property type="match status" value="1"/>
</dbReference>
<dbReference type="InterPro" id="IPR036271">
    <property type="entry name" value="Tet_transcr_reg_TetR-rel_C_sf"/>
</dbReference>
<dbReference type="SUPFAM" id="SSF48498">
    <property type="entry name" value="Tetracyclin repressor-like, C-terminal domain"/>
    <property type="match status" value="1"/>
</dbReference>
<evidence type="ECO:0000256" key="2">
    <source>
        <dbReference type="ARBA" id="ARBA00023125"/>
    </source>
</evidence>
<keyword evidence="3" id="KW-0804">Transcription</keyword>
<dbReference type="GO" id="GO:0000976">
    <property type="term" value="F:transcription cis-regulatory region binding"/>
    <property type="evidence" value="ECO:0007669"/>
    <property type="project" value="TreeGrafter"/>
</dbReference>
<evidence type="ECO:0000259" key="5">
    <source>
        <dbReference type="PROSITE" id="PS50977"/>
    </source>
</evidence>
<dbReference type="PANTHER" id="PTHR30055:SF234">
    <property type="entry name" value="HTH-TYPE TRANSCRIPTIONAL REGULATOR BETI"/>
    <property type="match status" value="1"/>
</dbReference>
<keyword evidence="1" id="KW-0805">Transcription regulation</keyword>
<dbReference type="Gene3D" id="1.10.357.10">
    <property type="entry name" value="Tetracycline Repressor, domain 2"/>
    <property type="match status" value="1"/>
</dbReference>
<name>A0A0L0K7K8_9ACTN</name>
<dbReference type="PRINTS" id="PR00455">
    <property type="entry name" value="HTHTETR"/>
</dbReference>
<comment type="caution">
    <text evidence="6">The sequence shown here is derived from an EMBL/GenBank/DDBJ whole genome shotgun (WGS) entry which is preliminary data.</text>
</comment>
<dbReference type="EMBL" id="JPPY01000123">
    <property type="protein sequence ID" value="KND33615.1"/>
    <property type="molecule type" value="Genomic_DNA"/>
</dbReference>
<evidence type="ECO:0000256" key="1">
    <source>
        <dbReference type="ARBA" id="ARBA00023015"/>
    </source>
</evidence>
<dbReference type="InterPro" id="IPR009057">
    <property type="entry name" value="Homeodomain-like_sf"/>
</dbReference>
<protein>
    <submittedName>
        <fullName evidence="6">TetR family transcriptional regulator</fullName>
    </submittedName>
</protein>
<evidence type="ECO:0000313" key="7">
    <source>
        <dbReference type="Proteomes" id="UP000037151"/>
    </source>
</evidence>
<dbReference type="OrthoDB" id="9795011at2"/>
<proteinExistence type="predicted"/>
<accession>A0A0L0K7K8</accession>
<gene>
    <name evidence="6" type="ORF">IQ63_19680</name>
</gene>
<evidence type="ECO:0000256" key="3">
    <source>
        <dbReference type="ARBA" id="ARBA00023163"/>
    </source>
</evidence>
<evidence type="ECO:0000256" key="4">
    <source>
        <dbReference type="PROSITE-ProRule" id="PRU00335"/>
    </source>
</evidence>
<keyword evidence="2 4" id="KW-0238">DNA-binding</keyword>
<dbReference type="Pfam" id="PF00440">
    <property type="entry name" value="TetR_N"/>
    <property type="match status" value="1"/>
</dbReference>
<dbReference type="PATRIC" id="fig|42234.21.peg.4060"/>
<dbReference type="InterPro" id="IPR001647">
    <property type="entry name" value="HTH_TetR"/>
</dbReference>
<evidence type="ECO:0000313" key="6">
    <source>
        <dbReference type="EMBL" id="KND33615.1"/>
    </source>
</evidence>
<dbReference type="InterPro" id="IPR050109">
    <property type="entry name" value="HTH-type_TetR-like_transc_reg"/>
</dbReference>
<dbReference type="GO" id="GO:0003700">
    <property type="term" value="F:DNA-binding transcription factor activity"/>
    <property type="evidence" value="ECO:0007669"/>
    <property type="project" value="TreeGrafter"/>
</dbReference>
<dbReference type="RefSeq" id="WP_050371825.1">
    <property type="nucleotide sequence ID" value="NZ_KQ257821.1"/>
</dbReference>
<feature type="DNA-binding region" description="H-T-H motif" evidence="4">
    <location>
        <begin position="40"/>
        <end position="59"/>
    </location>
</feature>
<dbReference type="PANTHER" id="PTHR30055">
    <property type="entry name" value="HTH-TYPE TRANSCRIPTIONAL REGULATOR RUTR"/>
    <property type="match status" value="1"/>
</dbReference>
<dbReference type="InterPro" id="IPR049445">
    <property type="entry name" value="TetR_SbtR-like_C"/>
</dbReference>
<organism evidence="6 7">
    <name type="scientific">Streptomyces acidiscabies</name>
    <dbReference type="NCBI Taxonomy" id="42234"/>
    <lineage>
        <taxon>Bacteria</taxon>
        <taxon>Bacillati</taxon>
        <taxon>Actinomycetota</taxon>
        <taxon>Actinomycetes</taxon>
        <taxon>Kitasatosporales</taxon>
        <taxon>Streptomycetaceae</taxon>
        <taxon>Streptomyces</taxon>
    </lineage>
</organism>
<sequence length="185" mass="20197">MDTPKATENWSERRTDARRNHERIVAAAFQVFAERGLDGTVPEVAARAGVGKATVYRSYPTKDDLVQAVVRHRFARLEDRTAEALAEPDAGRALAALLPDVFEMMAVDRLLADVIHEQQCPELLDMIASLIDAAKEQGAVRPDATGTDLRILAGGCAKQLVRLGITDPAQWRHFGDLVVAALRTG</sequence>
<dbReference type="SUPFAM" id="SSF46689">
    <property type="entry name" value="Homeodomain-like"/>
    <property type="match status" value="1"/>
</dbReference>